<sequence>MREVNNKTGLFLETMVRQGLYAHPKRLQFKMNRLFRDIDFHGKRVLDIGAGAGLYTFYAACQGAKEVVSIEPEADGSTTGVTEKFYFLQRQLGLENVTHKAATLQDFEADGRVFDVIMLYDSINHLDENACIHLLEDQESWNIYKNLCSKIFHMAGPGAKIIACDCGRNNFFDKINITNPFAPSIEWHKHQNPETWVRLLAGAGFTNPIVRWHPPNILGALGDSLLGNSAAAYFFTSHFQLNMEAS</sequence>
<dbReference type="SUPFAM" id="SSF53335">
    <property type="entry name" value="S-adenosyl-L-methionine-dependent methyltransferases"/>
    <property type="match status" value="1"/>
</dbReference>
<dbReference type="AlphaFoldDB" id="A0A1M6RYU2"/>
<keyword evidence="2" id="KW-1185">Reference proteome</keyword>
<reference evidence="2" key="1">
    <citation type="submission" date="2016-11" db="EMBL/GenBank/DDBJ databases">
        <authorList>
            <person name="Varghese N."/>
            <person name="Submissions S."/>
        </authorList>
    </citation>
    <scope>NUCLEOTIDE SEQUENCE [LARGE SCALE GENOMIC DNA]</scope>
    <source>
        <strain evidence="2">DSM 16219</strain>
    </source>
</reference>
<dbReference type="Pfam" id="PF13489">
    <property type="entry name" value="Methyltransf_23"/>
    <property type="match status" value="1"/>
</dbReference>
<dbReference type="CDD" id="cd02440">
    <property type="entry name" value="AdoMet_MTases"/>
    <property type="match status" value="1"/>
</dbReference>
<keyword evidence="1" id="KW-0489">Methyltransferase</keyword>
<organism evidence="1 2">
    <name type="scientific">Desulfatibacillum alkenivorans DSM 16219</name>
    <dbReference type="NCBI Taxonomy" id="1121393"/>
    <lineage>
        <taxon>Bacteria</taxon>
        <taxon>Pseudomonadati</taxon>
        <taxon>Thermodesulfobacteriota</taxon>
        <taxon>Desulfobacteria</taxon>
        <taxon>Desulfobacterales</taxon>
        <taxon>Desulfatibacillaceae</taxon>
        <taxon>Desulfatibacillum</taxon>
    </lineage>
</organism>
<gene>
    <name evidence="1" type="ORF">SAMN02745216_03342</name>
</gene>
<keyword evidence="1" id="KW-0808">Transferase</keyword>
<proteinExistence type="predicted"/>
<dbReference type="Gene3D" id="3.40.50.150">
    <property type="entry name" value="Vaccinia Virus protein VP39"/>
    <property type="match status" value="1"/>
</dbReference>
<dbReference type="GO" id="GO:0032259">
    <property type="term" value="P:methylation"/>
    <property type="evidence" value="ECO:0007669"/>
    <property type="project" value="UniProtKB-KW"/>
</dbReference>
<protein>
    <submittedName>
        <fullName evidence="1">Methyltransferase domain-containing protein</fullName>
    </submittedName>
</protein>
<evidence type="ECO:0000313" key="1">
    <source>
        <dbReference type="EMBL" id="SHK37479.1"/>
    </source>
</evidence>
<dbReference type="InterPro" id="IPR029063">
    <property type="entry name" value="SAM-dependent_MTases_sf"/>
</dbReference>
<dbReference type="Proteomes" id="UP000183994">
    <property type="component" value="Unassembled WGS sequence"/>
</dbReference>
<evidence type="ECO:0000313" key="2">
    <source>
        <dbReference type="Proteomes" id="UP000183994"/>
    </source>
</evidence>
<name>A0A1M6RYU2_9BACT</name>
<dbReference type="EMBL" id="FQZU01000023">
    <property type="protein sequence ID" value="SHK37479.1"/>
    <property type="molecule type" value="Genomic_DNA"/>
</dbReference>
<dbReference type="GO" id="GO:0008168">
    <property type="term" value="F:methyltransferase activity"/>
    <property type="evidence" value="ECO:0007669"/>
    <property type="project" value="UniProtKB-KW"/>
</dbReference>
<accession>A0A1M6RYU2</accession>
<dbReference type="RefSeq" id="WP_073477403.1">
    <property type="nucleotide sequence ID" value="NZ_FQZU01000023.1"/>
</dbReference>
<dbReference type="STRING" id="1121393.SAMN02745216_03342"/>